<evidence type="ECO:0008006" key="4">
    <source>
        <dbReference type="Google" id="ProtNLM"/>
    </source>
</evidence>
<proteinExistence type="predicted"/>
<feature type="region of interest" description="Disordered" evidence="1">
    <location>
        <begin position="244"/>
        <end position="273"/>
    </location>
</feature>
<dbReference type="GO" id="GO:0032053">
    <property type="term" value="P:ciliary basal body organization"/>
    <property type="evidence" value="ECO:0007669"/>
    <property type="project" value="TreeGrafter"/>
</dbReference>
<feature type="compositionally biased region" description="Basic and acidic residues" evidence="1">
    <location>
        <begin position="412"/>
        <end position="447"/>
    </location>
</feature>
<dbReference type="OrthoDB" id="10028852at2759"/>
<dbReference type="AlphaFoldDB" id="A0A9P0FT49"/>
<feature type="region of interest" description="Disordered" evidence="1">
    <location>
        <begin position="871"/>
        <end position="912"/>
    </location>
</feature>
<feature type="compositionally biased region" description="Polar residues" evidence="1">
    <location>
        <begin position="874"/>
        <end position="892"/>
    </location>
</feature>
<reference evidence="2" key="1">
    <citation type="submission" date="2021-12" db="EMBL/GenBank/DDBJ databases">
        <authorList>
            <person name="King R."/>
        </authorList>
    </citation>
    <scope>NUCLEOTIDE SEQUENCE</scope>
</reference>
<dbReference type="GO" id="GO:0032465">
    <property type="term" value="P:regulation of cytokinesis"/>
    <property type="evidence" value="ECO:0007669"/>
    <property type="project" value="InterPro"/>
</dbReference>
<dbReference type="EMBL" id="LR824017">
    <property type="protein sequence ID" value="CAH0585433.1"/>
    <property type="molecule type" value="Genomic_DNA"/>
</dbReference>
<dbReference type="GO" id="GO:1903723">
    <property type="term" value="P:negative regulation of centriole elongation"/>
    <property type="evidence" value="ECO:0007669"/>
    <property type="project" value="TreeGrafter"/>
</dbReference>
<feature type="region of interest" description="Disordered" evidence="1">
    <location>
        <begin position="412"/>
        <end position="493"/>
    </location>
</feature>
<dbReference type="PANTHER" id="PTHR13594:SF1">
    <property type="entry name" value="CENTRIOLAR COILED-COIL PROTEIN OF 110 KDA"/>
    <property type="match status" value="1"/>
</dbReference>
<feature type="compositionally biased region" description="Polar residues" evidence="1">
    <location>
        <begin position="350"/>
        <end position="363"/>
    </location>
</feature>
<feature type="compositionally biased region" description="Polar residues" evidence="1">
    <location>
        <begin position="901"/>
        <end position="912"/>
    </location>
</feature>
<dbReference type="Pfam" id="PF16025">
    <property type="entry name" value="CaM_bind"/>
    <property type="match status" value="1"/>
</dbReference>
<dbReference type="PROSITE" id="PS50096">
    <property type="entry name" value="IQ"/>
    <property type="match status" value="1"/>
</dbReference>
<sequence length="933" mass="104249">MNDPWEVKSVLQAGQYVSCMKLNGVPLLPPVLSKECRKEMQYYKLLAKEVEKRISLLKPYILETDSENEDKTDAPELPESEQGYDLPPEGIQAGFSFQTDILSSLNSTKHEENAVVVPPRSPIIDITNNLTSNVLVESSDSHRSPSPQFIIDLSLSINETGTGKNVLEKVKIAPFSPPQIDLPERDYNCTRRITQKVITEKEVITETQSDKKQKEMIHEVTDFHISRNKNNLSDNYANITLSQGGPSSLSSKSFTGSLNDLHSESVKESPGTPKLIRQRSYTLLKPSPQLLAHLEVQSINTGVEMNHISMSESYSNLSNPGKKRRSWDLESAKVKWSSMALELKQKSAVPNLSRNASNKSFVKTSPKKTTHGSPPRTRSVAPDKMKRQIAPKPMIQSDRIPKMEAVLRHDHTYRSEPISRPEPKTEALSKHEDCPRSDPITKADYLSKTRNSTSPNRSHRTYVKDAATPKTLVKLSERSPQKHSPPPKCDSEDPAARVRELYEKIQNQQLLQMATLVEKQKREQLLLQQVFEEQNNLLFKQLKTICPKSPIEVKEAWGEKHPEGNRGPVSLSQLINYKSPEQSSLSSPVSTTLTDTNKYLNHCDNVLKKSRDITSAIKKPPVKSRSQNGTKVVSARTQPEVSRTRNSSPTQRNTPASAASRKLNYDTSASSDRDYEPMLTDRTNDTMADLNVTFPSDNSDECCAYSQRNNTSITSNFASKEIKTIHGSIRSSAAKQSESTDNAIRNMERTIHNSINSTNARLSKTTVTVNATPEEQAAATKIVAHAKGYLVRRLMRSDRVQATVQIIKDALLCALQLHQERGGIRGADVDLHRRLIQQITAACYSLHDTFVASTASERCAMIAADRGRRRSLAARQSNNSFRQTDVMSQSHSGAFPARSPRPTSTSQMTQSNYGNTAQHNVASLHSDLKAWRL</sequence>
<feature type="region of interest" description="Disordered" evidence="1">
    <location>
        <begin position="611"/>
        <end position="677"/>
    </location>
</feature>
<keyword evidence="3" id="KW-1185">Reference proteome</keyword>
<accession>A0A9P0FT49</accession>
<feature type="compositionally biased region" description="Low complexity" evidence="1">
    <location>
        <begin position="244"/>
        <end position="258"/>
    </location>
</feature>
<gene>
    <name evidence="2" type="ORF">CINC_LOCUS2789</name>
</gene>
<name>A0A9P0FT49_CHRIL</name>
<organism evidence="2 3">
    <name type="scientific">Chrysodeixis includens</name>
    <name type="common">Soybean looper</name>
    <name type="synonym">Pseudoplusia includens</name>
    <dbReference type="NCBI Taxonomy" id="689277"/>
    <lineage>
        <taxon>Eukaryota</taxon>
        <taxon>Metazoa</taxon>
        <taxon>Ecdysozoa</taxon>
        <taxon>Arthropoda</taxon>
        <taxon>Hexapoda</taxon>
        <taxon>Insecta</taxon>
        <taxon>Pterygota</taxon>
        <taxon>Neoptera</taxon>
        <taxon>Endopterygota</taxon>
        <taxon>Lepidoptera</taxon>
        <taxon>Glossata</taxon>
        <taxon>Ditrysia</taxon>
        <taxon>Noctuoidea</taxon>
        <taxon>Noctuidae</taxon>
        <taxon>Plusiinae</taxon>
        <taxon>Chrysodeixis</taxon>
    </lineage>
</organism>
<dbReference type="GO" id="GO:0007099">
    <property type="term" value="P:centriole replication"/>
    <property type="evidence" value="ECO:0007669"/>
    <property type="project" value="InterPro"/>
</dbReference>
<dbReference type="PANTHER" id="PTHR13594">
    <property type="entry name" value="CENTRIOLAR COILED-COIL PROTEIN OF 110 KDA"/>
    <property type="match status" value="1"/>
</dbReference>
<evidence type="ECO:0000313" key="2">
    <source>
        <dbReference type="EMBL" id="CAH0585433.1"/>
    </source>
</evidence>
<feature type="compositionally biased region" description="Polar residues" evidence="1">
    <location>
        <begin position="624"/>
        <end position="657"/>
    </location>
</feature>
<protein>
    <recommendedName>
        <fullName evidence="4">Centriolar coiled-coil protein of 110 kDa</fullName>
    </recommendedName>
</protein>
<evidence type="ECO:0000313" key="3">
    <source>
        <dbReference type="Proteomes" id="UP001154114"/>
    </source>
</evidence>
<evidence type="ECO:0000256" key="1">
    <source>
        <dbReference type="SAM" id="MobiDB-lite"/>
    </source>
</evidence>
<feature type="region of interest" description="Disordered" evidence="1">
    <location>
        <begin position="350"/>
        <end position="385"/>
    </location>
</feature>
<dbReference type="InterPro" id="IPR033207">
    <property type="entry name" value="CCP110"/>
</dbReference>
<dbReference type="Proteomes" id="UP001154114">
    <property type="component" value="Chromosome 14"/>
</dbReference>
<dbReference type="GO" id="GO:0005814">
    <property type="term" value="C:centriole"/>
    <property type="evidence" value="ECO:0007669"/>
    <property type="project" value="InterPro"/>
</dbReference>